<organism evidence="3">
    <name type="scientific">bioreactor metagenome</name>
    <dbReference type="NCBI Taxonomy" id="1076179"/>
    <lineage>
        <taxon>unclassified sequences</taxon>
        <taxon>metagenomes</taxon>
        <taxon>ecological metagenomes</taxon>
    </lineage>
</organism>
<feature type="domain" description="Flagellin C-terminal" evidence="2">
    <location>
        <begin position="61"/>
        <end position="141"/>
    </location>
</feature>
<dbReference type="InterPro" id="IPR046358">
    <property type="entry name" value="Flagellin_C"/>
</dbReference>
<dbReference type="GO" id="GO:0009288">
    <property type="term" value="C:bacterial-type flagellum"/>
    <property type="evidence" value="ECO:0007669"/>
    <property type="project" value="InterPro"/>
</dbReference>
<accession>A0A645FG05</accession>
<evidence type="ECO:0000256" key="1">
    <source>
        <dbReference type="ARBA" id="ARBA00023143"/>
    </source>
</evidence>
<evidence type="ECO:0000259" key="2">
    <source>
        <dbReference type="Pfam" id="PF00700"/>
    </source>
</evidence>
<reference evidence="3" key="1">
    <citation type="submission" date="2019-08" db="EMBL/GenBank/DDBJ databases">
        <authorList>
            <person name="Kucharzyk K."/>
            <person name="Murdoch R.W."/>
            <person name="Higgins S."/>
            <person name="Loffler F."/>
        </authorList>
    </citation>
    <scope>NUCLEOTIDE SEQUENCE</scope>
</reference>
<proteinExistence type="predicted"/>
<evidence type="ECO:0000313" key="3">
    <source>
        <dbReference type="EMBL" id="MPN12279.1"/>
    </source>
</evidence>
<dbReference type="SUPFAM" id="SSF64518">
    <property type="entry name" value="Phase 1 flagellin"/>
    <property type="match status" value="1"/>
</dbReference>
<protein>
    <recommendedName>
        <fullName evidence="2">Flagellin C-terminal domain-containing protein</fullName>
    </recommendedName>
</protein>
<dbReference type="Pfam" id="PF00700">
    <property type="entry name" value="Flagellin_C"/>
    <property type="match status" value="1"/>
</dbReference>
<dbReference type="PANTHER" id="PTHR42792:SF1">
    <property type="entry name" value="FLAGELLAR HOOK-ASSOCIATED PROTEIN 3"/>
    <property type="match status" value="1"/>
</dbReference>
<sequence length="142" mass="15356">MEGQEATGEASGSNLFDTIDKLLLALDGNTSYKTVTVATEPSTSVSISSNSLDIDSVLTDLDNDLDRLLTARSDLGARMNYVNMTKDRLSADYNTYTKLMSNNEDVDTAEASMNVSTAQYVYEASLSVGAKVISNSLVDYLR</sequence>
<dbReference type="Gene3D" id="1.20.1330.10">
    <property type="entry name" value="f41 fragment of flagellin, N-terminal domain"/>
    <property type="match status" value="1"/>
</dbReference>
<dbReference type="PANTHER" id="PTHR42792">
    <property type="entry name" value="FLAGELLIN"/>
    <property type="match status" value="1"/>
</dbReference>
<gene>
    <name evidence="3" type="ORF">SDC9_159595</name>
</gene>
<dbReference type="AlphaFoldDB" id="A0A645FG05"/>
<comment type="caution">
    <text evidence="3">The sequence shown here is derived from an EMBL/GenBank/DDBJ whole genome shotgun (WGS) entry which is preliminary data.</text>
</comment>
<name>A0A645FG05_9ZZZZ</name>
<dbReference type="GO" id="GO:0005198">
    <property type="term" value="F:structural molecule activity"/>
    <property type="evidence" value="ECO:0007669"/>
    <property type="project" value="InterPro"/>
</dbReference>
<keyword evidence="1" id="KW-0975">Bacterial flagellum</keyword>
<dbReference type="InterPro" id="IPR001492">
    <property type="entry name" value="Flagellin"/>
</dbReference>
<dbReference type="EMBL" id="VSSQ01058600">
    <property type="protein sequence ID" value="MPN12279.1"/>
    <property type="molecule type" value="Genomic_DNA"/>
</dbReference>